<proteinExistence type="predicted"/>
<accession>A0AAJ3YYJ1</accession>
<evidence type="ECO:0000313" key="1">
    <source>
        <dbReference type="EMBL" id="QAT65740.1"/>
    </source>
</evidence>
<sequence length="64" mass="7341">MNGNEILMLWSDARRVKYDKIQLGLSSIKKEVWSGVFSCQESAGNQRFPANPNFKNTLIFVLHL</sequence>
<organism evidence="1 2">
    <name type="scientific">Bacillus glycinifermentans</name>
    <dbReference type="NCBI Taxonomy" id="1664069"/>
    <lineage>
        <taxon>Bacteria</taxon>
        <taxon>Bacillati</taxon>
        <taxon>Bacillota</taxon>
        <taxon>Bacilli</taxon>
        <taxon>Bacillales</taxon>
        <taxon>Bacillaceae</taxon>
        <taxon>Bacillus</taxon>
    </lineage>
</organism>
<evidence type="ECO:0000313" key="2">
    <source>
        <dbReference type="Proteomes" id="UP000288675"/>
    </source>
</evidence>
<dbReference type="EMBL" id="CP035232">
    <property type="protein sequence ID" value="QAT65740.1"/>
    <property type="molecule type" value="Genomic_DNA"/>
</dbReference>
<name>A0AAJ3YYJ1_9BACI</name>
<dbReference type="KEGG" id="bgy:BGLY_2584"/>
<protein>
    <submittedName>
        <fullName evidence="1">Uncharacterized protein</fullName>
    </submittedName>
</protein>
<gene>
    <name evidence="1" type="ORF">EQZ20_13055</name>
</gene>
<dbReference type="RefSeq" id="WP_046129621.1">
    <property type="nucleotide sequence ID" value="NZ_CP035232.1"/>
</dbReference>
<dbReference type="GeneID" id="82853598"/>
<reference evidence="1 2" key="1">
    <citation type="submission" date="2019-01" db="EMBL/GenBank/DDBJ databases">
        <title>Genome sequence of Bacillus glycinifermentans SRCM103574.</title>
        <authorList>
            <person name="Kong H.-J."/>
            <person name="Jeong S.-Y."/>
            <person name="Jeong D.-Y."/>
        </authorList>
    </citation>
    <scope>NUCLEOTIDE SEQUENCE [LARGE SCALE GENOMIC DNA]</scope>
    <source>
        <strain evidence="1 2">SRCM103574</strain>
    </source>
</reference>
<dbReference type="Proteomes" id="UP000288675">
    <property type="component" value="Chromosome"/>
</dbReference>
<dbReference type="AlphaFoldDB" id="A0AAJ3YYJ1"/>